<dbReference type="InterPro" id="IPR004358">
    <property type="entry name" value="Sig_transdc_His_kin-like_C"/>
</dbReference>
<dbReference type="PRINTS" id="PR00344">
    <property type="entry name" value="BCTRLSENSOR"/>
</dbReference>
<evidence type="ECO:0000256" key="10">
    <source>
        <dbReference type="ARBA" id="ARBA00022840"/>
    </source>
</evidence>
<dbReference type="InterPro" id="IPR005467">
    <property type="entry name" value="His_kinase_dom"/>
</dbReference>
<protein>
    <recommendedName>
        <fullName evidence="3">histidine kinase</fullName>
        <ecNumber evidence="3">2.7.13.3</ecNumber>
    </recommendedName>
</protein>
<dbReference type="SMART" id="SM00304">
    <property type="entry name" value="HAMP"/>
    <property type="match status" value="1"/>
</dbReference>
<comment type="caution">
    <text evidence="17">The sequence shown here is derived from an EMBL/GenBank/DDBJ whole genome shotgun (WGS) entry which is preliminary data.</text>
</comment>
<keyword evidence="9" id="KW-0418">Kinase</keyword>
<evidence type="ECO:0000256" key="1">
    <source>
        <dbReference type="ARBA" id="ARBA00000085"/>
    </source>
</evidence>
<reference evidence="17 18" key="1">
    <citation type="submission" date="2021-03" db="EMBL/GenBank/DDBJ databases">
        <title>Aliifodinibius sp. nov., a new bacterium isolated from saline soil.</title>
        <authorList>
            <person name="Galisteo C."/>
            <person name="De La Haba R."/>
            <person name="Sanchez-Porro C."/>
            <person name="Ventosa A."/>
        </authorList>
    </citation>
    <scope>NUCLEOTIDE SEQUENCE [LARGE SCALE GENOMIC DNA]</scope>
    <source>
        <strain evidence="17 18">1BSP15-2V2</strain>
    </source>
</reference>
<dbReference type="SUPFAM" id="SSF55874">
    <property type="entry name" value="ATPase domain of HSP90 chaperone/DNA topoisomerase II/histidine kinase"/>
    <property type="match status" value="1"/>
</dbReference>
<feature type="domain" description="HAMP" evidence="16">
    <location>
        <begin position="203"/>
        <end position="255"/>
    </location>
</feature>
<organism evidence="17 18">
    <name type="scientific">Fodinibius salsisoli</name>
    <dbReference type="NCBI Taxonomy" id="2820877"/>
    <lineage>
        <taxon>Bacteria</taxon>
        <taxon>Pseudomonadati</taxon>
        <taxon>Balneolota</taxon>
        <taxon>Balneolia</taxon>
        <taxon>Balneolales</taxon>
        <taxon>Balneolaceae</taxon>
        <taxon>Fodinibius</taxon>
    </lineage>
</organism>
<dbReference type="InterPro" id="IPR036097">
    <property type="entry name" value="HisK_dim/P_sf"/>
</dbReference>
<dbReference type="Gene3D" id="1.10.287.130">
    <property type="match status" value="1"/>
</dbReference>
<feature type="transmembrane region" description="Helical" evidence="14">
    <location>
        <begin position="12"/>
        <end position="32"/>
    </location>
</feature>
<evidence type="ECO:0000256" key="12">
    <source>
        <dbReference type="ARBA" id="ARBA00023012"/>
    </source>
</evidence>
<dbReference type="PROSITE" id="PS50109">
    <property type="entry name" value="HIS_KIN"/>
    <property type="match status" value="1"/>
</dbReference>
<dbReference type="CDD" id="cd06225">
    <property type="entry name" value="HAMP"/>
    <property type="match status" value="1"/>
</dbReference>
<accession>A0ABT3PNV9</accession>
<keyword evidence="4" id="KW-1003">Cell membrane</keyword>
<keyword evidence="10" id="KW-0067">ATP-binding</keyword>
<evidence type="ECO:0000256" key="14">
    <source>
        <dbReference type="SAM" id="Phobius"/>
    </source>
</evidence>
<evidence type="ECO:0000256" key="13">
    <source>
        <dbReference type="ARBA" id="ARBA00023136"/>
    </source>
</evidence>
<evidence type="ECO:0000256" key="8">
    <source>
        <dbReference type="ARBA" id="ARBA00022741"/>
    </source>
</evidence>
<dbReference type="Pfam" id="PF00672">
    <property type="entry name" value="HAMP"/>
    <property type="match status" value="1"/>
</dbReference>
<comment type="catalytic activity">
    <reaction evidence="1">
        <text>ATP + protein L-histidine = ADP + protein N-phospho-L-histidine.</text>
        <dbReference type="EC" id="2.7.13.3"/>
    </reaction>
</comment>
<keyword evidence="5" id="KW-0597">Phosphoprotein</keyword>
<keyword evidence="6" id="KW-0808">Transferase</keyword>
<dbReference type="InterPro" id="IPR003594">
    <property type="entry name" value="HATPase_dom"/>
</dbReference>
<dbReference type="Proteomes" id="UP001207918">
    <property type="component" value="Unassembled WGS sequence"/>
</dbReference>
<dbReference type="Pfam" id="PF00512">
    <property type="entry name" value="HisKA"/>
    <property type="match status" value="1"/>
</dbReference>
<evidence type="ECO:0000259" key="15">
    <source>
        <dbReference type="PROSITE" id="PS50109"/>
    </source>
</evidence>
<feature type="transmembrane region" description="Helical" evidence="14">
    <location>
        <begin position="143"/>
        <end position="162"/>
    </location>
</feature>
<dbReference type="PANTHER" id="PTHR45528:SF1">
    <property type="entry name" value="SENSOR HISTIDINE KINASE CPXA"/>
    <property type="match status" value="1"/>
</dbReference>
<evidence type="ECO:0000256" key="7">
    <source>
        <dbReference type="ARBA" id="ARBA00022692"/>
    </source>
</evidence>
<dbReference type="RefSeq" id="WP_265766332.1">
    <property type="nucleotide sequence ID" value="NZ_JAGGJA010000007.1"/>
</dbReference>
<proteinExistence type="predicted"/>
<keyword evidence="13 14" id="KW-0472">Membrane</keyword>
<keyword evidence="7 14" id="KW-0812">Transmembrane</keyword>
<keyword evidence="12" id="KW-0902">Two-component regulatory system</keyword>
<dbReference type="SMART" id="SM00388">
    <property type="entry name" value="HisKA"/>
    <property type="match status" value="1"/>
</dbReference>
<dbReference type="InterPro" id="IPR003660">
    <property type="entry name" value="HAMP_dom"/>
</dbReference>
<dbReference type="Gene3D" id="6.10.340.10">
    <property type="match status" value="1"/>
</dbReference>
<dbReference type="CDD" id="cd00075">
    <property type="entry name" value="HATPase"/>
    <property type="match status" value="1"/>
</dbReference>
<evidence type="ECO:0000256" key="3">
    <source>
        <dbReference type="ARBA" id="ARBA00012438"/>
    </source>
</evidence>
<sequence length="491" mass="55362">MKKLFTSFYGKLSMVFLLLLIALGIAQVLITYNSSMQFVRQADQKLNLDLAKNMAAEFEPHLKDSLALEEIKHSIHDMMVVNPRIEIYILNGAGKILAYFVGPGKEINTESVDLEPVEDFLNQSYENLIFGEDPRNPERQKPFSAAPISMGATGSGYIYIILGGEQYDSALSMLENSYFLQTSMKVFTVILLVTGIVGLILFAFLTKRLRGMTETIEGFDREHLNRRVEVQSNDEIGRLGKSFNRMADTIQNNVKELEKTDRLRRELIANVSHDLRSPLASIQGYVETILLKEPSLDPAKREKYLNIILQNTTMLRQLVEELFELSKLDTKQVDPQLEPFSIADLLQDVSLKFEQQAEQKGITLKAQAPNSLPIVEGDISLIERVLSNLIENAIQYTPEGGRIEVRLHPDHEQVGIAVVDNGPGITEEDLPHIFDRFYRAEKSRSKKEGGTGLGLAIAKKILELHGQQIFVKNREEAGTIFYFYLPIGGNE</sequence>
<dbReference type="Gene3D" id="3.30.565.10">
    <property type="entry name" value="Histidine kinase-like ATPase, C-terminal domain"/>
    <property type="match status" value="1"/>
</dbReference>
<dbReference type="InterPro" id="IPR036890">
    <property type="entry name" value="HATPase_C_sf"/>
</dbReference>
<keyword evidence="18" id="KW-1185">Reference proteome</keyword>
<comment type="subcellular location">
    <subcellularLocation>
        <location evidence="2">Cell membrane</location>
        <topology evidence="2">Multi-pass membrane protein</topology>
    </subcellularLocation>
</comment>
<evidence type="ECO:0000313" key="17">
    <source>
        <dbReference type="EMBL" id="MCW9707540.1"/>
    </source>
</evidence>
<dbReference type="PROSITE" id="PS50885">
    <property type="entry name" value="HAMP"/>
    <property type="match status" value="1"/>
</dbReference>
<dbReference type="CDD" id="cd00082">
    <property type="entry name" value="HisKA"/>
    <property type="match status" value="1"/>
</dbReference>
<dbReference type="PANTHER" id="PTHR45528">
    <property type="entry name" value="SENSOR HISTIDINE KINASE CPXA"/>
    <property type="match status" value="1"/>
</dbReference>
<evidence type="ECO:0000256" key="6">
    <source>
        <dbReference type="ARBA" id="ARBA00022679"/>
    </source>
</evidence>
<dbReference type="SUPFAM" id="SSF158472">
    <property type="entry name" value="HAMP domain-like"/>
    <property type="match status" value="1"/>
</dbReference>
<dbReference type="EC" id="2.7.13.3" evidence="3"/>
<dbReference type="EMBL" id="JAGGJA010000007">
    <property type="protein sequence ID" value="MCW9707540.1"/>
    <property type="molecule type" value="Genomic_DNA"/>
</dbReference>
<dbReference type="InterPro" id="IPR050398">
    <property type="entry name" value="HssS/ArlS-like"/>
</dbReference>
<evidence type="ECO:0000256" key="9">
    <source>
        <dbReference type="ARBA" id="ARBA00022777"/>
    </source>
</evidence>
<evidence type="ECO:0000256" key="2">
    <source>
        <dbReference type="ARBA" id="ARBA00004651"/>
    </source>
</evidence>
<dbReference type="SUPFAM" id="SSF47384">
    <property type="entry name" value="Homodimeric domain of signal transducing histidine kinase"/>
    <property type="match status" value="1"/>
</dbReference>
<evidence type="ECO:0000313" key="18">
    <source>
        <dbReference type="Proteomes" id="UP001207918"/>
    </source>
</evidence>
<evidence type="ECO:0000256" key="5">
    <source>
        <dbReference type="ARBA" id="ARBA00022553"/>
    </source>
</evidence>
<feature type="transmembrane region" description="Helical" evidence="14">
    <location>
        <begin position="182"/>
        <end position="205"/>
    </location>
</feature>
<evidence type="ECO:0000256" key="11">
    <source>
        <dbReference type="ARBA" id="ARBA00022989"/>
    </source>
</evidence>
<gene>
    <name evidence="17" type="ORF">J6I44_11800</name>
</gene>
<dbReference type="InterPro" id="IPR003661">
    <property type="entry name" value="HisK_dim/P_dom"/>
</dbReference>
<dbReference type="SMART" id="SM00387">
    <property type="entry name" value="HATPase_c"/>
    <property type="match status" value="1"/>
</dbReference>
<keyword evidence="8" id="KW-0547">Nucleotide-binding</keyword>
<dbReference type="Pfam" id="PF02518">
    <property type="entry name" value="HATPase_c"/>
    <property type="match status" value="1"/>
</dbReference>
<feature type="domain" description="Histidine kinase" evidence="15">
    <location>
        <begin position="270"/>
        <end position="489"/>
    </location>
</feature>
<name>A0ABT3PNV9_9BACT</name>
<keyword evidence="11 14" id="KW-1133">Transmembrane helix</keyword>
<evidence type="ECO:0000259" key="16">
    <source>
        <dbReference type="PROSITE" id="PS50885"/>
    </source>
</evidence>
<evidence type="ECO:0000256" key="4">
    <source>
        <dbReference type="ARBA" id="ARBA00022475"/>
    </source>
</evidence>